<feature type="region of interest" description="Disordered" evidence="1">
    <location>
        <begin position="1"/>
        <end position="50"/>
    </location>
</feature>
<accession>A0A2U1PS12</accession>
<dbReference type="EMBL" id="PKPP01000803">
    <property type="protein sequence ID" value="PWA88556.1"/>
    <property type="molecule type" value="Genomic_DNA"/>
</dbReference>
<reference evidence="2 3" key="1">
    <citation type="journal article" date="2018" name="Mol. Plant">
        <title>The genome of Artemisia annua provides insight into the evolution of Asteraceae family and artemisinin biosynthesis.</title>
        <authorList>
            <person name="Shen Q."/>
            <person name="Zhang L."/>
            <person name="Liao Z."/>
            <person name="Wang S."/>
            <person name="Yan T."/>
            <person name="Shi P."/>
            <person name="Liu M."/>
            <person name="Fu X."/>
            <person name="Pan Q."/>
            <person name="Wang Y."/>
            <person name="Lv Z."/>
            <person name="Lu X."/>
            <person name="Zhang F."/>
            <person name="Jiang W."/>
            <person name="Ma Y."/>
            <person name="Chen M."/>
            <person name="Hao X."/>
            <person name="Li L."/>
            <person name="Tang Y."/>
            <person name="Lv G."/>
            <person name="Zhou Y."/>
            <person name="Sun X."/>
            <person name="Brodelius P.E."/>
            <person name="Rose J.K.C."/>
            <person name="Tang K."/>
        </authorList>
    </citation>
    <scope>NUCLEOTIDE SEQUENCE [LARGE SCALE GENOMIC DNA]</scope>
    <source>
        <strain evidence="3">cv. Huhao1</strain>
        <tissue evidence="2">Leaf</tissue>
    </source>
</reference>
<sequence>MVTGSGGGTSQRSQSSVFNSSVPNRGNSQRSSTSGNSFRPNNGPRNNDNRRTSGGPLLVCEHCGFNGHTVDRCFKIIGYPADFGKNKRNGNNSNNQGTQNFNKRFVNNNNSVGSSFTSAFSDEQISKLLSLIKETSSGRQRSLTDEEMRMAHNYIILNCEELHPFIGLFDDFVRHTQPHIDEGGLESYRDKSFAEWLEKHVCERSDDSISHLKGLARGPLRHAWS</sequence>
<evidence type="ECO:0000313" key="2">
    <source>
        <dbReference type="EMBL" id="PWA88556.1"/>
    </source>
</evidence>
<evidence type="ECO:0000313" key="3">
    <source>
        <dbReference type="Proteomes" id="UP000245207"/>
    </source>
</evidence>
<proteinExistence type="predicted"/>
<feature type="compositionally biased region" description="Polar residues" evidence="1">
    <location>
        <begin position="23"/>
        <end position="38"/>
    </location>
</feature>
<dbReference type="AlphaFoldDB" id="A0A2U1PS12"/>
<feature type="compositionally biased region" description="Low complexity" evidence="1">
    <location>
        <begin position="10"/>
        <end position="22"/>
    </location>
</feature>
<protein>
    <submittedName>
        <fullName evidence="2">Transposon, En/Spm-like protein</fullName>
    </submittedName>
</protein>
<dbReference type="OrthoDB" id="1408464at2759"/>
<name>A0A2U1PS12_ARTAN</name>
<dbReference type="Proteomes" id="UP000245207">
    <property type="component" value="Unassembled WGS sequence"/>
</dbReference>
<organism evidence="2 3">
    <name type="scientific">Artemisia annua</name>
    <name type="common">Sweet wormwood</name>
    <dbReference type="NCBI Taxonomy" id="35608"/>
    <lineage>
        <taxon>Eukaryota</taxon>
        <taxon>Viridiplantae</taxon>
        <taxon>Streptophyta</taxon>
        <taxon>Embryophyta</taxon>
        <taxon>Tracheophyta</taxon>
        <taxon>Spermatophyta</taxon>
        <taxon>Magnoliopsida</taxon>
        <taxon>eudicotyledons</taxon>
        <taxon>Gunneridae</taxon>
        <taxon>Pentapetalae</taxon>
        <taxon>asterids</taxon>
        <taxon>campanulids</taxon>
        <taxon>Asterales</taxon>
        <taxon>Asteraceae</taxon>
        <taxon>Asteroideae</taxon>
        <taxon>Anthemideae</taxon>
        <taxon>Artemisiinae</taxon>
        <taxon>Artemisia</taxon>
    </lineage>
</organism>
<dbReference type="PANTHER" id="PTHR34222:SF79">
    <property type="entry name" value="RETROVIRUS-RELATED POL POLYPROTEIN FROM TRANSPOSON TNT 1-94"/>
    <property type="match status" value="1"/>
</dbReference>
<dbReference type="PANTHER" id="PTHR34222">
    <property type="entry name" value="GAG_PRE-INTEGRS DOMAIN-CONTAINING PROTEIN"/>
    <property type="match status" value="1"/>
</dbReference>
<evidence type="ECO:0000256" key="1">
    <source>
        <dbReference type="SAM" id="MobiDB-lite"/>
    </source>
</evidence>
<comment type="caution">
    <text evidence="2">The sequence shown here is derived from an EMBL/GenBank/DDBJ whole genome shotgun (WGS) entry which is preliminary data.</text>
</comment>
<gene>
    <name evidence="2" type="ORF">CTI12_AA083160</name>
</gene>
<keyword evidence="3" id="KW-1185">Reference proteome</keyword>